<dbReference type="AlphaFoldDB" id="A0A6A7ADZ7"/>
<feature type="compositionally biased region" description="Acidic residues" evidence="1">
    <location>
        <begin position="309"/>
        <end position="322"/>
    </location>
</feature>
<reference evidence="2" key="1">
    <citation type="journal article" date="2020" name="Stud. Mycol.">
        <title>101 Dothideomycetes genomes: a test case for predicting lifestyles and emergence of pathogens.</title>
        <authorList>
            <person name="Haridas S."/>
            <person name="Albert R."/>
            <person name="Binder M."/>
            <person name="Bloem J."/>
            <person name="Labutti K."/>
            <person name="Salamov A."/>
            <person name="Andreopoulos B."/>
            <person name="Baker S."/>
            <person name="Barry K."/>
            <person name="Bills G."/>
            <person name="Bluhm B."/>
            <person name="Cannon C."/>
            <person name="Castanera R."/>
            <person name="Culley D."/>
            <person name="Daum C."/>
            <person name="Ezra D."/>
            <person name="Gonzalez J."/>
            <person name="Henrissat B."/>
            <person name="Kuo A."/>
            <person name="Liang C."/>
            <person name="Lipzen A."/>
            <person name="Lutzoni F."/>
            <person name="Magnuson J."/>
            <person name="Mondo S."/>
            <person name="Nolan M."/>
            <person name="Ohm R."/>
            <person name="Pangilinan J."/>
            <person name="Park H.-J."/>
            <person name="Ramirez L."/>
            <person name="Alfaro M."/>
            <person name="Sun H."/>
            <person name="Tritt A."/>
            <person name="Yoshinaga Y."/>
            <person name="Zwiers L.-H."/>
            <person name="Turgeon B."/>
            <person name="Goodwin S."/>
            <person name="Spatafora J."/>
            <person name="Crous P."/>
            <person name="Grigoriev I."/>
        </authorList>
    </citation>
    <scope>NUCLEOTIDE SEQUENCE</scope>
    <source>
        <strain evidence="2">CBS 113818</strain>
    </source>
</reference>
<feature type="region of interest" description="Disordered" evidence="1">
    <location>
        <begin position="307"/>
        <end position="326"/>
    </location>
</feature>
<evidence type="ECO:0000313" key="2">
    <source>
        <dbReference type="EMBL" id="KAF2831482.1"/>
    </source>
</evidence>
<dbReference type="Proteomes" id="UP000799424">
    <property type="component" value="Unassembled WGS sequence"/>
</dbReference>
<proteinExistence type="predicted"/>
<name>A0A6A7ADZ7_9PLEO</name>
<evidence type="ECO:0000313" key="3">
    <source>
        <dbReference type="Proteomes" id="UP000799424"/>
    </source>
</evidence>
<sequence>MMFLEIGWVSSMPDASSSIAGLRKELEAKFEELCKANAALATANMPANSKIEQIEKLERGIETRDGALRTMEAFKDNLLQQNSCLDQLVKAKTKHIAMLEPAAKKNAALKNANTSLLALNAALKDESTKSKKFTSALEQANTRLCKAMRDREKALREKQTLLASKDLELRNLTQHVNMKRTCAKYLIRQNELKASDLAALSMQIAYQASHIQHLESLLENSDAQVSAWRTNTAGTIRALNSQINERGERISQLVQQTTVLGDRADVLQGQLRDVAKKYAQQELCKVELEAENERLGEALRGLVEVMEGKEEEEEMEGEDEMDLSSYDDMQVIEGVDPEEYEGEMQEGVVLGPVDWTAF</sequence>
<protein>
    <submittedName>
        <fullName evidence="2">Uncharacterized protein</fullName>
    </submittedName>
</protein>
<evidence type="ECO:0000256" key="1">
    <source>
        <dbReference type="SAM" id="MobiDB-lite"/>
    </source>
</evidence>
<keyword evidence="3" id="KW-1185">Reference proteome</keyword>
<organism evidence="2 3">
    <name type="scientific">Ophiobolus disseminans</name>
    <dbReference type="NCBI Taxonomy" id="1469910"/>
    <lineage>
        <taxon>Eukaryota</taxon>
        <taxon>Fungi</taxon>
        <taxon>Dikarya</taxon>
        <taxon>Ascomycota</taxon>
        <taxon>Pezizomycotina</taxon>
        <taxon>Dothideomycetes</taxon>
        <taxon>Pleosporomycetidae</taxon>
        <taxon>Pleosporales</taxon>
        <taxon>Pleosporineae</taxon>
        <taxon>Phaeosphaeriaceae</taxon>
        <taxon>Ophiobolus</taxon>
    </lineage>
</organism>
<gene>
    <name evidence="2" type="ORF">CC86DRAFT_139695</name>
</gene>
<accession>A0A6A7ADZ7</accession>
<dbReference type="EMBL" id="MU006218">
    <property type="protein sequence ID" value="KAF2831482.1"/>
    <property type="molecule type" value="Genomic_DNA"/>
</dbReference>